<proteinExistence type="predicted"/>
<feature type="transmembrane region" description="Helical" evidence="6">
    <location>
        <begin position="169"/>
        <end position="188"/>
    </location>
</feature>
<keyword evidence="3 6" id="KW-0812">Transmembrane</keyword>
<dbReference type="EMBL" id="VTER01000006">
    <property type="protein sequence ID" value="TYS47821.1"/>
    <property type="molecule type" value="Genomic_DNA"/>
</dbReference>
<dbReference type="InterPro" id="IPR003740">
    <property type="entry name" value="YitT"/>
</dbReference>
<reference evidence="7 8" key="1">
    <citation type="submission" date="2019-08" db="EMBL/GenBank/DDBJ databases">
        <title>Bacillus genomes from the desert of Cuatro Cienegas, Coahuila.</title>
        <authorList>
            <person name="Olmedo-Alvarez G."/>
        </authorList>
    </citation>
    <scope>NUCLEOTIDE SEQUENCE [LARGE SCALE GENOMIC DNA]</scope>
    <source>
        <strain evidence="7 8">CH446_14T</strain>
    </source>
</reference>
<evidence type="ECO:0000256" key="1">
    <source>
        <dbReference type="ARBA" id="ARBA00004651"/>
    </source>
</evidence>
<dbReference type="InterPro" id="IPR051461">
    <property type="entry name" value="UPF0750_membrane"/>
</dbReference>
<evidence type="ECO:0000256" key="4">
    <source>
        <dbReference type="ARBA" id="ARBA00022989"/>
    </source>
</evidence>
<feature type="transmembrane region" description="Helical" evidence="6">
    <location>
        <begin position="103"/>
        <end position="121"/>
    </location>
</feature>
<protein>
    <submittedName>
        <fullName evidence="7">YitT family protein</fullName>
    </submittedName>
</protein>
<accession>A0A5D4RBX5</accession>
<evidence type="ECO:0000313" key="8">
    <source>
        <dbReference type="Proteomes" id="UP000322139"/>
    </source>
</evidence>
<keyword evidence="5 6" id="KW-0472">Membrane</keyword>
<evidence type="ECO:0000256" key="5">
    <source>
        <dbReference type="ARBA" id="ARBA00023136"/>
    </source>
</evidence>
<dbReference type="PANTHER" id="PTHR33545">
    <property type="entry name" value="UPF0750 MEMBRANE PROTEIN YITT-RELATED"/>
    <property type="match status" value="1"/>
</dbReference>
<evidence type="ECO:0000256" key="3">
    <source>
        <dbReference type="ARBA" id="ARBA00022692"/>
    </source>
</evidence>
<feature type="transmembrane region" description="Helical" evidence="6">
    <location>
        <begin position="142"/>
        <end position="163"/>
    </location>
</feature>
<dbReference type="AlphaFoldDB" id="A0A5D4RBX5"/>
<feature type="transmembrane region" description="Helical" evidence="6">
    <location>
        <begin position="47"/>
        <end position="67"/>
    </location>
</feature>
<evidence type="ECO:0000256" key="2">
    <source>
        <dbReference type="ARBA" id="ARBA00022475"/>
    </source>
</evidence>
<sequence length="193" mass="20315">MMIFKKTAIVLTGCLLLSLGINGFLIPNKVLDGGVIGLGLICNYLWGFEAGLSILLMSIPIFALAWFKDRGYFFNSLHGLLLSSILIDIMNPVSRSLPYIDPAIGSIAGGALVGLGIGLMLRYGTSTGGTDLLAQFIADLSGINVGIVILLIDCLVISIGGLLVSGDTFMLSLITVLTVGLVTSLCTYRTAKE</sequence>
<keyword evidence="4 6" id="KW-1133">Transmembrane helix</keyword>
<gene>
    <name evidence="7" type="ORF">FZD51_12890</name>
</gene>
<keyword evidence="2" id="KW-1003">Cell membrane</keyword>
<dbReference type="Proteomes" id="UP000322139">
    <property type="component" value="Unassembled WGS sequence"/>
</dbReference>
<evidence type="ECO:0000256" key="6">
    <source>
        <dbReference type="SAM" id="Phobius"/>
    </source>
</evidence>
<dbReference type="GO" id="GO:0005886">
    <property type="term" value="C:plasma membrane"/>
    <property type="evidence" value="ECO:0007669"/>
    <property type="project" value="UniProtKB-SubCell"/>
</dbReference>
<feature type="transmembrane region" description="Helical" evidence="6">
    <location>
        <begin position="72"/>
        <end position="91"/>
    </location>
</feature>
<comment type="subcellular location">
    <subcellularLocation>
        <location evidence="1">Cell membrane</location>
        <topology evidence="1">Multi-pass membrane protein</topology>
    </subcellularLocation>
</comment>
<name>A0A5D4RBX5_9BACI</name>
<comment type="caution">
    <text evidence="7">The sequence shown here is derived from an EMBL/GenBank/DDBJ whole genome shotgun (WGS) entry which is preliminary data.</text>
</comment>
<dbReference type="PANTHER" id="PTHR33545:SF5">
    <property type="entry name" value="UPF0750 MEMBRANE PROTEIN YITT"/>
    <property type="match status" value="1"/>
</dbReference>
<evidence type="ECO:0000313" key="7">
    <source>
        <dbReference type="EMBL" id="TYS47821.1"/>
    </source>
</evidence>
<organism evidence="7 8">
    <name type="scientific">Bacillus infantis</name>
    <dbReference type="NCBI Taxonomy" id="324767"/>
    <lineage>
        <taxon>Bacteria</taxon>
        <taxon>Bacillati</taxon>
        <taxon>Bacillota</taxon>
        <taxon>Bacilli</taxon>
        <taxon>Bacillales</taxon>
        <taxon>Bacillaceae</taxon>
        <taxon>Bacillus</taxon>
    </lineage>
</organism>
<dbReference type="Pfam" id="PF02588">
    <property type="entry name" value="YitT_membrane"/>
    <property type="match status" value="1"/>
</dbReference>